<reference evidence="3 4" key="1">
    <citation type="submission" date="2020-08" db="EMBL/GenBank/DDBJ databases">
        <title>Sequencing the genomes of 1000 actinobacteria strains.</title>
        <authorList>
            <person name="Klenk H.-P."/>
        </authorList>
    </citation>
    <scope>NUCLEOTIDE SEQUENCE [LARGE SCALE GENOMIC DNA]</scope>
    <source>
        <strain evidence="3 4">DSM 11053</strain>
    </source>
</reference>
<keyword evidence="4" id="KW-1185">Reference proteome</keyword>
<gene>
    <name evidence="3" type="ORF">FHX39_003818</name>
</gene>
<feature type="chain" id="PRO_5038885213" evidence="1">
    <location>
        <begin position="27"/>
        <end position="178"/>
    </location>
</feature>
<organism evidence="3 4">
    <name type="scientific">Microlunatus antarcticus</name>
    <dbReference type="NCBI Taxonomy" id="53388"/>
    <lineage>
        <taxon>Bacteria</taxon>
        <taxon>Bacillati</taxon>
        <taxon>Actinomycetota</taxon>
        <taxon>Actinomycetes</taxon>
        <taxon>Propionibacteriales</taxon>
        <taxon>Propionibacteriaceae</taxon>
        <taxon>Microlunatus</taxon>
    </lineage>
</organism>
<dbReference type="PANTHER" id="PTHR36933:SF1">
    <property type="entry name" value="SLL0788 PROTEIN"/>
    <property type="match status" value="1"/>
</dbReference>
<dbReference type="PANTHER" id="PTHR36933">
    <property type="entry name" value="SLL0788 PROTEIN"/>
    <property type="match status" value="1"/>
</dbReference>
<feature type="domain" description="DUF305" evidence="2">
    <location>
        <begin position="31"/>
        <end position="176"/>
    </location>
</feature>
<dbReference type="RefSeq" id="WP_198424054.1">
    <property type="nucleotide sequence ID" value="NZ_JACHZG010000004.1"/>
</dbReference>
<accession>A0A7W5JZ40</accession>
<proteinExistence type="predicted"/>
<dbReference type="EMBL" id="JACHZG010000004">
    <property type="protein sequence ID" value="MBB3328825.1"/>
    <property type="molecule type" value="Genomic_DNA"/>
</dbReference>
<dbReference type="InterPro" id="IPR012347">
    <property type="entry name" value="Ferritin-like"/>
</dbReference>
<dbReference type="Proteomes" id="UP000565572">
    <property type="component" value="Unassembled WGS sequence"/>
</dbReference>
<protein>
    <submittedName>
        <fullName evidence="3">Uncharacterized protein (DUF305 family)</fullName>
    </submittedName>
</protein>
<keyword evidence="1" id="KW-0732">Signal</keyword>
<feature type="signal peptide" evidence="1">
    <location>
        <begin position="1"/>
        <end position="26"/>
    </location>
</feature>
<dbReference type="Gene3D" id="1.20.1260.10">
    <property type="match status" value="1"/>
</dbReference>
<sequence>MTVLSRPFLVVALLALLLSGCGASTAHNDADVAFASGMVPHHRQAVQMSDTLLAKPGIDGDVTALASRIKAEQAPEIEQMRGWLSAWGAGVETNDGGGMGGMDDGMMSAEEMNALGEADGRTAQTLYLQGMVRHHRGAVAMAQTEVAQGENADAKALAQSIITSQQAEIDQMNQLLAR</sequence>
<evidence type="ECO:0000259" key="2">
    <source>
        <dbReference type="Pfam" id="PF03713"/>
    </source>
</evidence>
<evidence type="ECO:0000256" key="1">
    <source>
        <dbReference type="SAM" id="SignalP"/>
    </source>
</evidence>
<comment type="caution">
    <text evidence="3">The sequence shown here is derived from an EMBL/GenBank/DDBJ whole genome shotgun (WGS) entry which is preliminary data.</text>
</comment>
<evidence type="ECO:0000313" key="4">
    <source>
        <dbReference type="Proteomes" id="UP000565572"/>
    </source>
</evidence>
<dbReference type="PROSITE" id="PS51257">
    <property type="entry name" value="PROKAR_LIPOPROTEIN"/>
    <property type="match status" value="1"/>
</dbReference>
<name>A0A7W5JZ40_9ACTN</name>
<dbReference type="AlphaFoldDB" id="A0A7W5JZ40"/>
<dbReference type="InterPro" id="IPR005183">
    <property type="entry name" value="DUF305_CopM-like"/>
</dbReference>
<evidence type="ECO:0000313" key="3">
    <source>
        <dbReference type="EMBL" id="MBB3328825.1"/>
    </source>
</evidence>
<dbReference type="Pfam" id="PF03713">
    <property type="entry name" value="DUF305"/>
    <property type="match status" value="1"/>
</dbReference>